<accession>A0A7G9RX85</accession>
<dbReference type="RefSeq" id="WP_187533342.1">
    <property type="nucleotide sequence ID" value="NZ_CBCSHU010000018.1"/>
</dbReference>
<reference evidence="2 3" key="1">
    <citation type="submission" date="2020-08" db="EMBL/GenBank/DDBJ databases">
        <title>Genome sequence of Erysipelothrix inopinata DSM 15511T.</title>
        <authorList>
            <person name="Hyun D.-W."/>
            <person name="Bae J.-W."/>
        </authorList>
    </citation>
    <scope>NUCLEOTIDE SEQUENCE [LARGE SCALE GENOMIC DNA]</scope>
    <source>
        <strain evidence="2 3">DSM 15511</strain>
    </source>
</reference>
<proteinExistence type="predicted"/>
<feature type="domain" description="SseB protein C-terminal" evidence="1">
    <location>
        <begin position="122"/>
        <end position="222"/>
    </location>
</feature>
<organism evidence="2 3">
    <name type="scientific">Erysipelothrix inopinata</name>
    <dbReference type="NCBI Taxonomy" id="225084"/>
    <lineage>
        <taxon>Bacteria</taxon>
        <taxon>Bacillati</taxon>
        <taxon>Bacillota</taxon>
        <taxon>Erysipelotrichia</taxon>
        <taxon>Erysipelotrichales</taxon>
        <taxon>Erysipelotrichaceae</taxon>
        <taxon>Erysipelothrix</taxon>
    </lineage>
</organism>
<evidence type="ECO:0000313" key="3">
    <source>
        <dbReference type="Proteomes" id="UP000515928"/>
    </source>
</evidence>
<sequence>MNTLTQAIESLQNHYSQKNEIIFENTLKEATLLIAKSPESSLSYENELILNFDLDQQKYIAVFTEDESIKNFSDDPLETIPVTLKDLYPLVQEENLFCVINPGQHDLILDEYMMMQILEEQEDATVQLATVGTQALSLQFKLKNLFESNKEIQEAYLVEVIVNNAPHYGIVVKGLDDKEETLQNTAETIQDALDSSTHFELYSAHDAFGKDIMKFTKPFYQK</sequence>
<name>A0A7G9RX85_9FIRM</name>
<dbReference type="Proteomes" id="UP000515928">
    <property type="component" value="Chromosome"/>
</dbReference>
<evidence type="ECO:0000259" key="1">
    <source>
        <dbReference type="Pfam" id="PF14581"/>
    </source>
</evidence>
<dbReference type="Pfam" id="PF14581">
    <property type="entry name" value="SseB_C"/>
    <property type="match status" value="1"/>
</dbReference>
<evidence type="ECO:0000313" key="2">
    <source>
        <dbReference type="EMBL" id="QNN60210.1"/>
    </source>
</evidence>
<dbReference type="EMBL" id="CP060715">
    <property type="protein sequence ID" value="QNN60210.1"/>
    <property type="molecule type" value="Genomic_DNA"/>
</dbReference>
<keyword evidence="3" id="KW-1185">Reference proteome</keyword>
<dbReference type="AlphaFoldDB" id="A0A7G9RX85"/>
<dbReference type="KEGG" id="eio:H9L01_07505"/>
<protein>
    <submittedName>
        <fullName evidence="2">Enhanced serine sensitivity protein SseB C-terminal domain-containing protein</fullName>
    </submittedName>
</protein>
<dbReference type="InterPro" id="IPR027945">
    <property type="entry name" value="SseB_C"/>
</dbReference>
<gene>
    <name evidence="2" type="ORF">H9L01_07505</name>
</gene>